<dbReference type="AlphaFoldDB" id="A0A1G2AP21"/>
<reference evidence="3 4" key="1">
    <citation type="journal article" date="2016" name="Nat. Commun.">
        <title>Thousands of microbial genomes shed light on interconnected biogeochemical processes in an aquifer system.</title>
        <authorList>
            <person name="Anantharaman K."/>
            <person name="Brown C.T."/>
            <person name="Hug L.A."/>
            <person name="Sharon I."/>
            <person name="Castelle C.J."/>
            <person name="Probst A.J."/>
            <person name="Thomas B.C."/>
            <person name="Singh A."/>
            <person name="Wilkins M.J."/>
            <person name="Karaoz U."/>
            <person name="Brodie E.L."/>
            <person name="Williams K.H."/>
            <person name="Hubbard S.S."/>
            <person name="Banfield J.F."/>
        </authorList>
    </citation>
    <scope>NUCLEOTIDE SEQUENCE [LARGE SCALE GENOMIC DNA]</scope>
</reference>
<dbReference type="InterPro" id="IPR019476">
    <property type="entry name" value="T4SS_TraD_DNA-bd"/>
</dbReference>
<evidence type="ECO:0000259" key="2">
    <source>
        <dbReference type="Pfam" id="PF10412"/>
    </source>
</evidence>
<dbReference type="STRING" id="1798540.A3B74_04800"/>
<dbReference type="CDD" id="cd01127">
    <property type="entry name" value="TrwB_TraG_TraD_VirD4"/>
    <property type="match status" value="2"/>
</dbReference>
<feature type="region of interest" description="Disordered" evidence="1">
    <location>
        <begin position="465"/>
        <end position="490"/>
    </location>
</feature>
<feature type="region of interest" description="Disordered" evidence="1">
    <location>
        <begin position="623"/>
        <end position="649"/>
    </location>
</feature>
<accession>A0A1G2AP21</accession>
<protein>
    <recommendedName>
        <fullName evidence="2">Type IV secretion system coupling protein TraD DNA-binding domain-containing protein</fullName>
    </recommendedName>
</protein>
<dbReference type="Gene3D" id="3.40.50.300">
    <property type="entry name" value="P-loop containing nucleotide triphosphate hydrolases"/>
    <property type="match status" value="2"/>
</dbReference>
<feature type="compositionally biased region" description="Polar residues" evidence="1">
    <location>
        <begin position="468"/>
        <end position="485"/>
    </location>
</feature>
<gene>
    <name evidence="3" type="ORF">A3B74_04800</name>
</gene>
<sequence length="649" mass="73888">MPNTQSNTHEINFFGETNFRHRNARFGIKLDDRRRHIYVIGKTGMGKSTLLENMIINDIQNGNGVAVTDPHGDLVEKILDYIPSNRINDVVYFNPHDSEYPIAFNVLENPKPEYKNLIASGLVGVFKKIWADSWGPRLEYILMNSILALLENPGNTLLSLPRLLIDKKFRKKIVENVKDPVVKSFWVDEYANYNERFRNEAIAPIQNKIGQFLSSALIRNILSQPKSSIDIREIMDNQKILLMNLSKGRIGEENSALLGAMMITRIQLAAMSRVDVLENERTDFYLYVDEFQNFATESFANILSEARKYRLNLIIAHQYMEQLGDIVKPAVLGNVGTLITFRVGAADAEELEKEFEPYFMQNDIVNLPKFQMYLKLMIDGVASDPFSARSLPPMSQPAVSYKATIIRVTREQYANPRQDVEERIMRWAGFEAGLPELDETEKIRPSKIRPSDVLELAGLPANARKVAPQTSESETAMTQSSTQASQREKMVEPTVTAVQKTPELQKASASLQKVQIHKGEAITPQITTQQRQARQPIEIPVIPHEIPQAISQQRVEAKQPMQVPVIPKVVEQTEPFIEEKKKTSEGQEDSVRLEKIESILHTGPEIHLRDALKRPVMGFNGRPRVRRFQDQRGKNRTHVVANEQRTTRS</sequence>
<feature type="domain" description="Type IV secretion system coupling protein TraD DNA-binding" evidence="2">
    <location>
        <begin position="30"/>
        <end position="346"/>
    </location>
</feature>
<dbReference type="EMBL" id="MHKB01000013">
    <property type="protein sequence ID" value="OGY78663.1"/>
    <property type="molecule type" value="Genomic_DNA"/>
</dbReference>
<evidence type="ECO:0000313" key="4">
    <source>
        <dbReference type="Proteomes" id="UP000177165"/>
    </source>
</evidence>
<organism evidence="3 4">
    <name type="scientific">Candidatus Kerfeldbacteria bacterium RIFCSPHIGHO2_02_FULL_42_14</name>
    <dbReference type="NCBI Taxonomy" id="1798540"/>
    <lineage>
        <taxon>Bacteria</taxon>
        <taxon>Candidatus Kerfeldiibacteriota</taxon>
    </lineage>
</organism>
<dbReference type="InterPro" id="IPR051162">
    <property type="entry name" value="T4SS_component"/>
</dbReference>
<evidence type="ECO:0000256" key="1">
    <source>
        <dbReference type="SAM" id="MobiDB-lite"/>
    </source>
</evidence>
<comment type="caution">
    <text evidence="3">The sequence shown here is derived from an EMBL/GenBank/DDBJ whole genome shotgun (WGS) entry which is preliminary data.</text>
</comment>
<dbReference type="Proteomes" id="UP000177165">
    <property type="component" value="Unassembled WGS sequence"/>
</dbReference>
<evidence type="ECO:0000313" key="3">
    <source>
        <dbReference type="EMBL" id="OGY78663.1"/>
    </source>
</evidence>
<proteinExistence type="predicted"/>
<name>A0A1G2AP21_9BACT</name>
<dbReference type="Pfam" id="PF10412">
    <property type="entry name" value="TrwB_AAD_bind"/>
    <property type="match status" value="1"/>
</dbReference>
<dbReference type="PANTHER" id="PTHR30121:SF11">
    <property type="entry name" value="AAA+ ATPASE DOMAIN-CONTAINING PROTEIN"/>
    <property type="match status" value="1"/>
</dbReference>
<dbReference type="InterPro" id="IPR027417">
    <property type="entry name" value="P-loop_NTPase"/>
</dbReference>
<dbReference type="PANTHER" id="PTHR30121">
    <property type="entry name" value="UNCHARACTERIZED PROTEIN YJGR-RELATED"/>
    <property type="match status" value="1"/>
</dbReference>
<dbReference type="SUPFAM" id="SSF52540">
    <property type="entry name" value="P-loop containing nucleoside triphosphate hydrolases"/>
    <property type="match status" value="1"/>
</dbReference>